<protein>
    <recommendedName>
        <fullName evidence="4">Secreted protein</fullName>
    </recommendedName>
</protein>
<organism evidence="2">
    <name type="scientific">Mucor ambiguus</name>
    <dbReference type="NCBI Taxonomy" id="91626"/>
    <lineage>
        <taxon>Eukaryota</taxon>
        <taxon>Fungi</taxon>
        <taxon>Fungi incertae sedis</taxon>
        <taxon>Mucoromycota</taxon>
        <taxon>Mucoromycotina</taxon>
        <taxon>Mucoromycetes</taxon>
        <taxon>Mucorales</taxon>
        <taxon>Mucorineae</taxon>
        <taxon>Mucoraceae</taxon>
        <taxon>Mucor</taxon>
    </lineage>
</organism>
<dbReference type="Proteomes" id="UP000053815">
    <property type="component" value="Unassembled WGS sequence"/>
</dbReference>
<gene>
    <name evidence="2" type="ORF">MAM1_0398c10307</name>
</gene>
<name>A0A0C9LY83_9FUNG</name>
<accession>A0A0C9LY83</accession>
<evidence type="ECO:0008006" key="4">
    <source>
        <dbReference type="Google" id="ProtNLM"/>
    </source>
</evidence>
<sequence length="173" mass="19396">MFSQKFQILIISSLLVAILAGVSNALDARHPIFFTTMIINQNLVRHSCLPVKSTDKLDCSFYFDAKKHSLLGDPSNCLVFGYYKNHPPSRSGGDCMLRLPTDACIRNDLAWPSTCFETYYLGTFRLSSSTMPTEALVDNVKIGFFQVPSADQANLRVFIAETDGFVYESTWDD</sequence>
<proteinExistence type="predicted"/>
<dbReference type="OrthoDB" id="10474653at2759"/>
<feature type="signal peptide" evidence="1">
    <location>
        <begin position="1"/>
        <end position="25"/>
    </location>
</feature>
<dbReference type="AlphaFoldDB" id="A0A0C9LY83"/>
<evidence type="ECO:0000313" key="3">
    <source>
        <dbReference type="Proteomes" id="UP000053815"/>
    </source>
</evidence>
<feature type="chain" id="PRO_5002199101" description="Secreted protein" evidence="1">
    <location>
        <begin position="26"/>
        <end position="173"/>
    </location>
</feature>
<dbReference type="EMBL" id="DF836687">
    <property type="protein sequence ID" value="GAN10760.1"/>
    <property type="molecule type" value="Genomic_DNA"/>
</dbReference>
<evidence type="ECO:0000313" key="2">
    <source>
        <dbReference type="EMBL" id="GAN10760.1"/>
    </source>
</evidence>
<keyword evidence="1" id="KW-0732">Signal</keyword>
<evidence type="ECO:0000256" key="1">
    <source>
        <dbReference type="SAM" id="SignalP"/>
    </source>
</evidence>
<reference evidence="2" key="1">
    <citation type="submission" date="2014-09" db="EMBL/GenBank/DDBJ databases">
        <title>Draft genome sequence of an oleaginous Mucoromycotina fungus Mucor ambiguus NBRC6742.</title>
        <authorList>
            <person name="Takeda I."/>
            <person name="Yamane N."/>
            <person name="Morita T."/>
            <person name="Tamano K."/>
            <person name="Machida M."/>
            <person name="Baker S."/>
            <person name="Koike H."/>
        </authorList>
    </citation>
    <scope>NUCLEOTIDE SEQUENCE</scope>
    <source>
        <strain evidence="2">NBRC 6742</strain>
    </source>
</reference>
<keyword evidence="3" id="KW-1185">Reference proteome</keyword>